<sequence length="132" mass="15059">MPPMWAQLLQSAQISKQEQQQNPQAVLDALKYYTQADSSQQKWLQPSSFEGCSLIHRTNVEQQRQHQQRDLNTATSLISLYSSSSLHRGHCQNENENGSQGLIHNQHLLTKSQPNTYQRGKSVIFAAHYLVV</sequence>
<dbReference type="Proteomes" id="UP000267606">
    <property type="component" value="Unassembled WGS sequence"/>
</dbReference>
<protein>
    <submittedName>
        <fullName evidence="4">CRIB domain-containing protein</fullName>
    </submittedName>
</protein>
<reference evidence="4" key="1">
    <citation type="submission" date="2016-06" db="UniProtKB">
        <authorList>
            <consortium name="WormBaseParasite"/>
        </authorList>
    </citation>
    <scope>IDENTIFICATION</scope>
</reference>
<gene>
    <name evidence="2" type="ORF">OFLC_LOCUS8246</name>
</gene>
<name>A0A183HL84_9BILA</name>
<dbReference type="WBParaSite" id="OFLC_0000824501-mRNA-1">
    <property type="protein sequence ID" value="OFLC_0000824501-mRNA-1"/>
    <property type="gene ID" value="OFLC_0000824501"/>
</dbReference>
<dbReference type="STRING" id="387005.A0A183HL84"/>
<dbReference type="Pfam" id="PF00786">
    <property type="entry name" value="PBD"/>
    <property type="match status" value="1"/>
</dbReference>
<evidence type="ECO:0000313" key="3">
    <source>
        <dbReference type="Proteomes" id="UP000267606"/>
    </source>
</evidence>
<dbReference type="Gene3D" id="3.90.810.10">
    <property type="entry name" value="CRIB domain"/>
    <property type="match status" value="1"/>
</dbReference>
<dbReference type="EMBL" id="UZAJ01009168">
    <property type="protein sequence ID" value="VDO54762.1"/>
    <property type="molecule type" value="Genomic_DNA"/>
</dbReference>
<proteinExistence type="predicted"/>
<evidence type="ECO:0000259" key="1">
    <source>
        <dbReference type="Pfam" id="PF00786"/>
    </source>
</evidence>
<dbReference type="AlphaFoldDB" id="A0A183HL84"/>
<accession>A0A183HL84</accession>
<evidence type="ECO:0000313" key="4">
    <source>
        <dbReference type="WBParaSite" id="OFLC_0000824501-mRNA-1"/>
    </source>
</evidence>
<dbReference type="InterPro" id="IPR000095">
    <property type="entry name" value="CRIB_dom"/>
</dbReference>
<organism evidence="4">
    <name type="scientific">Onchocerca flexuosa</name>
    <dbReference type="NCBI Taxonomy" id="387005"/>
    <lineage>
        <taxon>Eukaryota</taxon>
        <taxon>Metazoa</taxon>
        <taxon>Ecdysozoa</taxon>
        <taxon>Nematoda</taxon>
        <taxon>Chromadorea</taxon>
        <taxon>Rhabditida</taxon>
        <taxon>Spirurina</taxon>
        <taxon>Spiruromorpha</taxon>
        <taxon>Filarioidea</taxon>
        <taxon>Onchocercidae</taxon>
        <taxon>Onchocerca</taxon>
    </lineage>
</organism>
<dbReference type="InterPro" id="IPR036936">
    <property type="entry name" value="CRIB_dom_sf"/>
</dbReference>
<keyword evidence="3" id="KW-1185">Reference proteome</keyword>
<reference evidence="2 3" key="2">
    <citation type="submission" date="2018-11" db="EMBL/GenBank/DDBJ databases">
        <authorList>
            <consortium name="Pathogen Informatics"/>
        </authorList>
    </citation>
    <scope>NUCLEOTIDE SEQUENCE [LARGE SCALE GENOMIC DNA]</scope>
</reference>
<feature type="domain" description="CRIB" evidence="1">
    <location>
        <begin position="1"/>
        <end position="33"/>
    </location>
</feature>
<evidence type="ECO:0000313" key="2">
    <source>
        <dbReference type="EMBL" id="VDO54762.1"/>
    </source>
</evidence>